<name>A0ABT0R0U6_9MICO</name>
<protein>
    <submittedName>
        <fullName evidence="2">DUF1772 domain-containing protein</fullName>
    </submittedName>
</protein>
<evidence type="ECO:0000313" key="3">
    <source>
        <dbReference type="Proteomes" id="UP001203761"/>
    </source>
</evidence>
<proteinExistence type="predicted"/>
<keyword evidence="3" id="KW-1185">Reference proteome</keyword>
<gene>
    <name evidence="2" type="ORF">Bequi_05775</name>
</gene>
<dbReference type="EMBL" id="JAKNCJ010000002">
    <property type="protein sequence ID" value="MCL6422899.1"/>
    <property type="molecule type" value="Genomic_DNA"/>
</dbReference>
<feature type="transmembrane region" description="Helical" evidence="1">
    <location>
        <begin position="140"/>
        <end position="158"/>
    </location>
</feature>
<keyword evidence="1" id="KW-1133">Transmembrane helix</keyword>
<evidence type="ECO:0000313" key="2">
    <source>
        <dbReference type="EMBL" id="MCL6422899.1"/>
    </source>
</evidence>
<organism evidence="2 3">
    <name type="scientific">Brachybacterium equifaecis</name>
    <dbReference type="NCBI Taxonomy" id="2910770"/>
    <lineage>
        <taxon>Bacteria</taxon>
        <taxon>Bacillati</taxon>
        <taxon>Actinomycetota</taxon>
        <taxon>Actinomycetes</taxon>
        <taxon>Micrococcales</taxon>
        <taxon>Dermabacteraceae</taxon>
        <taxon>Brachybacterium</taxon>
    </lineage>
</organism>
<keyword evidence="1" id="KW-0812">Transmembrane</keyword>
<accession>A0ABT0R0U6</accession>
<dbReference type="InterPro" id="IPR013901">
    <property type="entry name" value="Anthrone_oxy"/>
</dbReference>
<reference evidence="2" key="1">
    <citation type="submission" date="2022-02" db="EMBL/GenBank/DDBJ databases">
        <authorList>
            <person name="Lee M."/>
            <person name="Kim S.-J."/>
            <person name="Jung M.-Y."/>
        </authorList>
    </citation>
    <scope>NUCLEOTIDE SEQUENCE</scope>
    <source>
        <strain evidence="2">JHP9</strain>
    </source>
</reference>
<sequence length="160" mass="17236">MNAVHICRPVDRSPSMDVLLLALLLVTGFVGCAEFASVALVHPVIRRLPLEAQAVMESGLLKTFGRVMPIGMTAAAILGGFGAARFEPVWFTLAAIVLTIALIVTIVGNVPINIWQGRVRTGEVPEGFARKRRRWDLFQAIRGTLQLLGFVCVALGTASL</sequence>
<evidence type="ECO:0000256" key="1">
    <source>
        <dbReference type="SAM" id="Phobius"/>
    </source>
</evidence>
<comment type="caution">
    <text evidence="2">The sequence shown here is derived from an EMBL/GenBank/DDBJ whole genome shotgun (WGS) entry which is preliminary data.</text>
</comment>
<feature type="transmembrane region" description="Helical" evidence="1">
    <location>
        <begin position="18"/>
        <end position="42"/>
    </location>
</feature>
<dbReference type="Proteomes" id="UP001203761">
    <property type="component" value="Unassembled WGS sequence"/>
</dbReference>
<dbReference type="RefSeq" id="WP_249737008.1">
    <property type="nucleotide sequence ID" value="NZ_JAKNCJ010000002.1"/>
</dbReference>
<keyword evidence="1" id="KW-0472">Membrane</keyword>
<feature type="transmembrane region" description="Helical" evidence="1">
    <location>
        <begin position="89"/>
        <end position="110"/>
    </location>
</feature>
<feature type="transmembrane region" description="Helical" evidence="1">
    <location>
        <begin position="63"/>
        <end position="83"/>
    </location>
</feature>
<dbReference type="Pfam" id="PF08592">
    <property type="entry name" value="Anthrone_oxy"/>
    <property type="match status" value="1"/>
</dbReference>